<comment type="caution">
    <text evidence="2">The sequence shown here is derived from an EMBL/GenBank/DDBJ whole genome shotgun (WGS) entry which is preliminary data.</text>
</comment>
<reference evidence="3" key="1">
    <citation type="journal article" date="2019" name="Int. J. Syst. Evol. Microbiol.">
        <title>The Global Catalogue of Microorganisms (GCM) 10K type strain sequencing project: providing services to taxonomists for standard genome sequencing and annotation.</title>
        <authorList>
            <consortium name="The Broad Institute Genomics Platform"/>
            <consortium name="The Broad Institute Genome Sequencing Center for Infectious Disease"/>
            <person name="Wu L."/>
            <person name="Ma J."/>
        </authorList>
    </citation>
    <scope>NUCLEOTIDE SEQUENCE [LARGE SCALE GENOMIC DNA]</scope>
    <source>
        <strain evidence="3">CGMCC 1.10130</strain>
    </source>
</reference>
<name>A0A8J2XPA6_9GAMM</name>
<evidence type="ECO:0000313" key="3">
    <source>
        <dbReference type="Proteomes" id="UP000619743"/>
    </source>
</evidence>
<keyword evidence="1" id="KW-0732">Signal</keyword>
<evidence type="ECO:0000313" key="2">
    <source>
        <dbReference type="EMBL" id="GGA87265.1"/>
    </source>
</evidence>
<keyword evidence="3" id="KW-1185">Reference proteome</keyword>
<feature type="signal peptide" evidence="1">
    <location>
        <begin position="1"/>
        <end position="23"/>
    </location>
</feature>
<organism evidence="2 3">
    <name type="scientific">Neiella marina</name>
    <dbReference type="NCBI Taxonomy" id="508461"/>
    <lineage>
        <taxon>Bacteria</taxon>
        <taxon>Pseudomonadati</taxon>
        <taxon>Pseudomonadota</taxon>
        <taxon>Gammaproteobacteria</taxon>
        <taxon>Alteromonadales</taxon>
        <taxon>Echinimonadaceae</taxon>
        <taxon>Neiella</taxon>
    </lineage>
</organism>
<protein>
    <submittedName>
        <fullName evidence="2">Uncharacterized protein</fullName>
    </submittedName>
</protein>
<sequence length="115" mass="12784">MKNRSVFAVVVAMVAIGTTTMIAAEHDLNASSNSKAPITNRLEDKTNIDNWNYLRPDPRSDWSLQAWIQAYLSKNQSPHQRAPLVIIQDDIDPAEGTMVLSAITNKIEFSGESNK</sequence>
<gene>
    <name evidence="2" type="ORF">GCM10011369_31680</name>
</gene>
<dbReference type="Proteomes" id="UP000619743">
    <property type="component" value="Unassembled WGS sequence"/>
</dbReference>
<feature type="chain" id="PRO_5035282790" evidence="1">
    <location>
        <begin position="24"/>
        <end position="115"/>
    </location>
</feature>
<dbReference type="EMBL" id="BMDX01000021">
    <property type="protein sequence ID" value="GGA87265.1"/>
    <property type="molecule type" value="Genomic_DNA"/>
</dbReference>
<proteinExistence type="predicted"/>
<dbReference type="RefSeq" id="WP_143824602.1">
    <property type="nucleotide sequence ID" value="NZ_BMDX01000021.1"/>
</dbReference>
<evidence type="ECO:0000256" key="1">
    <source>
        <dbReference type="SAM" id="SignalP"/>
    </source>
</evidence>
<accession>A0A8J2XPA6</accession>
<dbReference type="AlphaFoldDB" id="A0A8J2XPA6"/>